<dbReference type="SUPFAM" id="SSF75304">
    <property type="entry name" value="Amidase signature (AS) enzymes"/>
    <property type="match status" value="1"/>
</dbReference>
<keyword evidence="5" id="KW-0067">ATP-binding</keyword>
<dbReference type="InterPro" id="IPR004412">
    <property type="entry name" value="GatA"/>
</dbReference>
<dbReference type="InterPro" id="IPR036928">
    <property type="entry name" value="AS_sf"/>
</dbReference>
<dbReference type="PANTHER" id="PTHR11895">
    <property type="entry name" value="TRANSAMIDASE"/>
    <property type="match status" value="1"/>
</dbReference>
<evidence type="ECO:0000256" key="2">
    <source>
        <dbReference type="ARBA" id="ARBA00012739"/>
    </source>
</evidence>
<keyword evidence="6" id="KW-0648">Protein biosynthesis</keyword>
<accession>A0A381PBS8</accession>
<proteinExistence type="inferred from homology"/>
<evidence type="ECO:0000256" key="1">
    <source>
        <dbReference type="ARBA" id="ARBA00008069"/>
    </source>
</evidence>
<name>A0A381PBS8_9ZZZZ</name>
<evidence type="ECO:0000256" key="6">
    <source>
        <dbReference type="ARBA" id="ARBA00022917"/>
    </source>
</evidence>
<dbReference type="Pfam" id="PF01425">
    <property type="entry name" value="Amidase"/>
    <property type="match status" value="1"/>
</dbReference>
<evidence type="ECO:0000256" key="5">
    <source>
        <dbReference type="ARBA" id="ARBA00022840"/>
    </source>
</evidence>
<protein>
    <recommendedName>
        <fullName evidence="2">glutaminyl-tRNA synthase (glutamine-hydrolyzing)</fullName>
        <ecNumber evidence="2">6.3.5.7</ecNumber>
    </recommendedName>
</protein>
<evidence type="ECO:0000313" key="9">
    <source>
        <dbReference type="EMBL" id="SUZ62953.1"/>
    </source>
</evidence>
<organism evidence="9">
    <name type="scientific">marine metagenome</name>
    <dbReference type="NCBI Taxonomy" id="408172"/>
    <lineage>
        <taxon>unclassified sequences</taxon>
        <taxon>metagenomes</taxon>
        <taxon>ecological metagenomes</taxon>
    </lineage>
</organism>
<dbReference type="PROSITE" id="PS00571">
    <property type="entry name" value="AMIDASES"/>
    <property type="match status" value="1"/>
</dbReference>
<dbReference type="GO" id="GO:0005524">
    <property type="term" value="F:ATP binding"/>
    <property type="evidence" value="ECO:0007669"/>
    <property type="project" value="UniProtKB-KW"/>
</dbReference>
<dbReference type="GO" id="GO:0005739">
    <property type="term" value="C:mitochondrion"/>
    <property type="evidence" value="ECO:0007669"/>
    <property type="project" value="UniProtKB-ARBA"/>
</dbReference>
<gene>
    <name evidence="9" type="ORF">METZ01_LOCUS15807</name>
</gene>
<dbReference type="GO" id="GO:0030956">
    <property type="term" value="C:glutamyl-tRNA(Gln) amidotransferase complex"/>
    <property type="evidence" value="ECO:0007669"/>
    <property type="project" value="InterPro"/>
</dbReference>
<dbReference type="HAMAP" id="MF_00120">
    <property type="entry name" value="GatA"/>
    <property type="match status" value="1"/>
</dbReference>
<dbReference type="EC" id="6.3.5.7" evidence="2"/>
<sequence>MDKKNDVIYSMSLCELKTGLVNKEFSSTEILNLLLDRINTIGKPLNAFITITAEQAIDDASKADKIIAKGNANSLTGLPIAHKDLFCTRDVLTSCASRMLNNFISPYDAAVVEKLSDAGAVMVGKTNMDEFAMGSSNETSYFGSVHNPWNDKLSPGGSSGGSAAAVAARLVPAATGTDTGGSIRQPAALTGTTGIKPTYGRVSRYGMVAFASSLDQGGVITRSSEDAALLLGIISGFDERDSTSSEEQVPDYLSTINNPIKGLRIGYIRQHFDEGLEKNNEKLVNKAIEVFKEQGAKFIEIDMPNIDLSVPTYYVVSSAECSSNLSRFDGIRFGYRAKEYTDLAQLYCRTRGDGFGAEVKRRLMTGTYVLSAGYYDAYYLKAQKVRQLISRDFKSAFEKVDVILGPTTPTPAFALGEKIEDPITMYLNDIYTIGANLAGLPGMSVPCGFVDNLPVGLQIIGPHFSEEVLLRCAHQYQLLTDWHTKIPEKFE</sequence>
<dbReference type="EMBL" id="UINC01000899">
    <property type="protein sequence ID" value="SUZ62953.1"/>
    <property type="molecule type" value="Genomic_DNA"/>
</dbReference>
<dbReference type="InterPro" id="IPR023631">
    <property type="entry name" value="Amidase_dom"/>
</dbReference>
<feature type="domain" description="Amidase" evidence="8">
    <location>
        <begin position="29"/>
        <end position="470"/>
    </location>
</feature>
<evidence type="ECO:0000256" key="4">
    <source>
        <dbReference type="ARBA" id="ARBA00022741"/>
    </source>
</evidence>
<reference evidence="9" key="1">
    <citation type="submission" date="2018-05" db="EMBL/GenBank/DDBJ databases">
        <authorList>
            <person name="Lanie J.A."/>
            <person name="Ng W.-L."/>
            <person name="Kazmierczak K.M."/>
            <person name="Andrzejewski T.M."/>
            <person name="Davidsen T.M."/>
            <person name="Wayne K.J."/>
            <person name="Tettelin H."/>
            <person name="Glass J.I."/>
            <person name="Rusch D."/>
            <person name="Podicherti R."/>
            <person name="Tsui H.-C.T."/>
            <person name="Winkler M.E."/>
        </authorList>
    </citation>
    <scope>NUCLEOTIDE SEQUENCE</scope>
</reference>
<evidence type="ECO:0000256" key="3">
    <source>
        <dbReference type="ARBA" id="ARBA00022598"/>
    </source>
</evidence>
<evidence type="ECO:0000259" key="8">
    <source>
        <dbReference type="Pfam" id="PF01425"/>
    </source>
</evidence>
<keyword evidence="4" id="KW-0547">Nucleotide-binding</keyword>
<evidence type="ECO:0000256" key="7">
    <source>
        <dbReference type="ARBA" id="ARBA00047407"/>
    </source>
</evidence>
<dbReference type="GO" id="GO:0006412">
    <property type="term" value="P:translation"/>
    <property type="evidence" value="ECO:0007669"/>
    <property type="project" value="UniProtKB-KW"/>
</dbReference>
<dbReference type="NCBIfam" id="TIGR00132">
    <property type="entry name" value="gatA"/>
    <property type="match status" value="1"/>
</dbReference>
<dbReference type="AlphaFoldDB" id="A0A381PBS8"/>
<comment type="catalytic activity">
    <reaction evidence="7">
        <text>L-glutamyl-tRNA(Gln) + L-glutamine + ATP + H2O = L-glutaminyl-tRNA(Gln) + L-glutamate + ADP + phosphate + H(+)</text>
        <dbReference type="Rhea" id="RHEA:17521"/>
        <dbReference type="Rhea" id="RHEA-COMP:9681"/>
        <dbReference type="Rhea" id="RHEA-COMP:9684"/>
        <dbReference type="ChEBI" id="CHEBI:15377"/>
        <dbReference type="ChEBI" id="CHEBI:15378"/>
        <dbReference type="ChEBI" id="CHEBI:29985"/>
        <dbReference type="ChEBI" id="CHEBI:30616"/>
        <dbReference type="ChEBI" id="CHEBI:43474"/>
        <dbReference type="ChEBI" id="CHEBI:58359"/>
        <dbReference type="ChEBI" id="CHEBI:78520"/>
        <dbReference type="ChEBI" id="CHEBI:78521"/>
        <dbReference type="ChEBI" id="CHEBI:456216"/>
        <dbReference type="EC" id="6.3.5.7"/>
    </reaction>
</comment>
<dbReference type="InterPro" id="IPR000120">
    <property type="entry name" value="Amidase"/>
</dbReference>
<comment type="similarity">
    <text evidence="1">Belongs to the amidase family. GatA subfamily.</text>
</comment>
<dbReference type="InterPro" id="IPR020556">
    <property type="entry name" value="Amidase_CS"/>
</dbReference>
<dbReference type="Gene3D" id="3.90.1300.10">
    <property type="entry name" value="Amidase signature (AS) domain"/>
    <property type="match status" value="1"/>
</dbReference>
<dbReference type="GO" id="GO:0050567">
    <property type="term" value="F:glutaminyl-tRNA synthase (glutamine-hydrolyzing) activity"/>
    <property type="evidence" value="ECO:0007669"/>
    <property type="project" value="UniProtKB-EC"/>
</dbReference>
<keyword evidence="3" id="KW-0436">Ligase</keyword>
<dbReference type="PANTHER" id="PTHR11895:SF151">
    <property type="entry name" value="GLUTAMYL-TRNA(GLN) AMIDOTRANSFERASE SUBUNIT A"/>
    <property type="match status" value="1"/>
</dbReference>